<evidence type="ECO:0000313" key="3">
    <source>
        <dbReference type="Proteomes" id="UP000316096"/>
    </source>
</evidence>
<dbReference type="Gene3D" id="3.30.460.10">
    <property type="entry name" value="Beta Polymerase, domain 2"/>
    <property type="match status" value="1"/>
</dbReference>
<evidence type="ECO:0000313" key="2">
    <source>
        <dbReference type="EMBL" id="TQM00543.1"/>
    </source>
</evidence>
<dbReference type="RefSeq" id="WP_141960170.1">
    <property type="nucleotide sequence ID" value="NZ_VFOZ01000001.1"/>
</dbReference>
<organism evidence="2 3">
    <name type="scientific">Actinoallomurus bryophytorum</name>
    <dbReference type="NCBI Taxonomy" id="1490222"/>
    <lineage>
        <taxon>Bacteria</taxon>
        <taxon>Bacillati</taxon>
        <taxon>Actinomycetota</taxon>
        <taxon>Actinomycetes</taxon>
        <taxon>Streptosporangiales</taxon>
        <taxon>Thermomonosporaceae</taxon>
        <taxon>Actinoallomurus</taxon>
    </lineage>
</organism>
<comment type="caution">
    <text evidence="2">The sequence shown here is derived from an EMBL/GenBank/DDBJ whole genome shotgun (WGS) entry which is preliminary data.</text>
</comment>
<name>A0A543CTW4_9ACTN</name>
<feature type="domain" description="Polymerase nucleotidyl transferase" evidence="1">
    <location>
        <begin position="24"/>
        <end position="80"/>
    </location>
</feature>
<evidence type="ECO:0000259" key="1">
    <source>
        <dbReference type="Pfam" id="PF01909"/>
    </source>
</evidence>
<dbReference type="GO" id="GO:0016779">
    <property type="term" value="F:nucleotidyltransferase activity"/>
    <property type="evidence" value="ECO:0007669"/>
    <property type="project" value="InterPro"/>
</dbReference>
<keyword evidence="3" id="KW-1185">Reference proteome</keyword>
<proteinExistence type="predicted"/>
<keyword evidence="2" id="KW-0808">Transferase</keyword>
<dbReference type="OrthoDB" id="4162222at2"/>
<reference evidence="2 3" key="1">
    <citation type="submission" date="2019-06" db="EMBL/GenBank/DDBJ databases">
        <title>Sequencing the genomes of 1000 actinobacteria strains.</title>
        <authorList>
            <person name="Klenk H.-P."/>
        </authorList>
    </citation>
    <scope>NUCLEOTIDE SEQUENCE [LARGE SCALE GENOMIC DNA]</scope>
    <source>
        <strain evidence="2 3">DSM 102200</strain>
    </source>
</reference>
<dbReference type="Pfam" id="PF01909">
    <property type="entry name" value="NTP_transf_2"/>
    <property type="match status" value="1"/>
</dbReference>
<dbReference type="EMBL" id="VFOZ01000001">
    <property type="protein sequence ID" value="TQM00543.1"/>
    <property type="molecule type" value="Genomic_DNA"/>
</dbReference>
<sequence>MNEDRFAHCLPTLRDLGLLPGTELAVFVVGSTVRGWDHGASDLDLVVVCAERFQDERLERVTVPLSPGEVDVIGFTREGRRWEVKYWLDDQVDQVLDKVSRDSFDHDRTAGARLIPTEEILLGRLAACHPLSGPDWVRRRLRQIEESAFQTYVLTDLLAMADTRAETAMGQLAAGDLPSAVLSARDAFGCAVDALLVGYGEYPNPPKWRARRFQEAKPEPLTFEEYWEIETMRGYDPADPAQWVEQVVDLCKDIAMEVEIT</sequence>
<dbReference type="SUPFAM" id="SSF81301">
    <property type="entry name" value="Nucleotidyltransferase"/>
    <property type="match status" value="1"/>
</dbReference>
<dbReference type="InterPro" id="IPR043519">
    <property type="entry name" value="NT_sf"/>
</dbReference>
<dbReference type="InterPro" id="IPR002934">
    <property type="entry name" value="Polymerase_NTP_transf_dom"/>
</dbReference>
<gene>
    <name evidence="2" type="ORF">FB559_6258</name>
</gene>
<dbReference type="Proteomes" id="UP000316096">
    <property type="component" value="Unassembled WGS sequence"/>
</dbReference>
<dbReference type="AlphaFoldDB" id="A0A543CTW4"/>
<accession>A0A543CTW4</accession>
<protein>
    <submittedName>
        <fullName evidence="2">Nucleotidyltransferase-like protein</fullName>
    </submittedName>
</protein>